<dbReference type="Proteomes" id="UP000016587">
    <property type="component" value="Chromosome"/>
</dbReference>
<gene>
    <name evidence="4" type="ORF">DGI_0031</name>
</gene>
<dbReference type="GO" id="GO:0003747">
    <property type="term" value="F:translation release factor activity"/>
    <property type="evidence" value="ECO:0007669"/>
    <property type="project" value="InterPro"/>
</dbReference>
<proteinExistence type="inferred from homology"/>
<dbReference type="OrthoDB" id="9815709at2"/>
<comment type="similarity">
    <text evidence="1">Belongs to the prokaryotic/mitochondrial release factor family.</text>
</comment>
<dbReference type="Pfam" id="PF00472">
    <property type="entry name" value="RF-1"/>
    <property type="match status" value="1"/>
</dbReference>
<dbReference type="Gene3D" id="3.30.160.20">
    <property type="match status" value="1"/>
</dbReference>
<dbReference type="STRING" id="1121448.DGI_0031"/>
<keyword evidence="5" id="KW-1185">Reference proteome</keyword>
<dbReference type="PATRIC" id="fig|1121448.10.peg.32"/>
<dbReference type="GO" id="GO:0043022">
    <property type="term" value="F:ribosome binding"/>
    <property type="evidence" value="ECO:0007669"/>
    <property type="project" value="TreeGrafter"/>
</dbReference>
<dbReference type="PROSITE" id="PS00745">
    <property type="entry name" value="RF_PROK_I"/>
    <property type="match status" value="1"/>
</dbReference>
<dbReference type="InterPro" id="IPR000352">
    <property type="entry name" value="Pep_chain_release_fac_I"/>
</dbReference>
<reference evidence="5" key="2">
    <citation type="submission" date="2013-07" db="EMBL/GenBank/DDBJ databases">
        <authorList>
            <person name="Morais-Silva F.O."/>
            <person name="Rezende A.M."/>
            <person name="Pimentel C."/>
            <person name="Resende D.M."/>
            <person name="Santos C.I."/>
            <person name="Clemente C."/>
            <person name="de Oliveira L.M."/>
            <person name="da Silva S.M."/>
            <person name="Costa D.A."/>
            <person name="Varela-Raposo A."/>
            <person name="Horacio E.C.A."/>
            <person name="Matos M."/>
            <person name="Flores O."/>
            <person name="Ruiz J.C."/>
            <person name="Rodrigues-Pousada C."/>
        </authorList>
    </citation>
    <scope>NUCLEOTIDE SEQUENCE [LARGE SCALE GENOMIC DNA]</scope>
    <source>
        <strain evidence="5">ATCC 19364 / DSM 1382 / NCIMB 9332 / VKM B-1759</strain>
    </source>
</reference>
<evidence type="ECO:0000256" key="1">
    <source>
        <dbReference type="ARBA" id="ARBA00010835"/>
    </source>
</evidence>
<dbReference type="EMBL" id="CP006585">
    <property type="protein sequence ID" value="AGW11972.1"/>
    <property type="molecule type" value="Genomic_DNA"/>
</dbReference>
<dbReference type="InterPro" id="IPR045853">
    <property type="entry name" value="Pep_chain_release_fac_I_sf"/>
</dbReference>
<evidence type="ECO:0000259" key="3">
    <source>
        <dbReference type="PROSITE" id="PS00745"/>
    </source>
</evidence>
<reference evidence="4 5" key="1">
    <citation type="journal article" date="2013" name="J. Bacteriol.">
        <title>Roles of HynAB and Ech, the only two hydrogenases found in the model sulfate reducer Desulfovibrio gigas.</title>
        <authorList>
            <person name="Morais-Silva F.O."/>
            <person name="Santos C.I."/>
            <person name="Rodrigues R."/>
            <person name="Pereira I.A."/>
            <person name="Rodrigues-Pousada C."/>
        </authorList>
    </citation>
    <scope>NUCLEOTIDE SEQUENCE [LARGE SCALE GENOMIC DNA]</scope>
    <source>
        <strain evidence="5">ATCC 19364 / DSM 1382 / NCIMB 9332 / VKM B-1759</strain>
    </source>
</reference>
<sequence>MLDIGFGVVIPQDELQFSTARASGPGGQHVNTTDSKVLLRFNISESRQLSPARKAQLLEALAHRLDSEGAVLITAQESRSQHVNKELALAKLAALLRKALTPRAPRRPTRPTLASKERRLAGKKLTAARKQARGRVPKADD</sequence>
<feature type="region of interest" description="Disordered" evidence="2">
    <location>
        <begin position="100"/>
        <end position="141"/>
    </location>
</feature>
<dbReference type="HOGENOM" id="CLU_089470_3_2_7"/>
<evidence type="ECO:0000256" key="2">
    <source>
        <dbReference type="SAM" id="MobiDB-lite"/>
    </source>
</evidence>
<dbReference type="AlphaFoldDB" id="T2G7V1"/>
<feature type="domain" description="Prokaryotic-type class I peptide chain release factors" evidence="3">
    <location>
        <begin position="21"/>
        <end position="37"/>
    </location>
</feature>
<organism evidence="4 5">
    <name type="scientific">Megalodesulfovibrio gigas (strain ATCC 19364 / DSM 1382 / NCIMB 9332 / VKM B-1759)</name>
    <name type="common">Desulfovibrio gigas</name>
    <dbReference type="NCBI Taxonomy" id="1121448"/>
    <lineage>
        <taxon>Bacteria</taxon>
        <taxon>Pseudomonadati</taxon>
        <taxon>Thermodesulfobacteriota</taxon>
        <taxon>Desulfovibrionia</taxon>
        <taxon>Desulfovibrionales</taxon>
        <taxon>Desulfovibrionaceae</taxon>
        <taxon>Megalodesulfovibrio</taxon>
    </lineage>
</organism>
<dbReference type="eggNOG" id="COG1186">
    <property type="taxonomic scope" value="Bacteria"/>
</dbReference>
<accession>T2G7V1</accession>
<dbReference type="KEGG" id="dgg:DGI_0031"/>
<dbReference type="PANTHER" id="PTHR47814">
    <property type="entry name" value="PEPTIDYL-TRNA HYDROLASE ARFB"/>
    <property type="match status" value="1"/>
</dbReference>
<evidence type="ECO:0000313" key="4">
    <source>
        <dbReference type="EMBL" id="AGW11972.1"/>
    </source>
</evidence>
<dbReference type="GO" id="GO:0072344">
    <property type="term" value="P:rescue of stalled ribosome"/>
    <property type="evidence" value="ECO:0007669"/>
    <property type="project" value="TreeGrafter"/>
</dbReference>
<protein>
    <submittedName>
        <fullName evidence="4">Putative Class I peptide chain release factor</fullName>
    </submittedName>
</protein>
<evidence type="ECO:0000313" key="5">
    <source>
        <dbReference type="Proteomes" id="UP000016587"/>
    </source>
</evidence>
<dbReference type="PANTHER" id="PTHR47814:SF1">
    <property type="entry name" value="PEPTIDYL-TRNA HYDROLASE ARFB"/>
    <property type="match status" value="1"/>
</dbReference>
<dbReference type="NCBIfam" id="NF006718">
    <property type="entry name" value="PRK09256.1"/>
    <property type="match status" value="1"/>
</dbReference>
<feature type="compositionally biased region" description="Basic residues" evidence="2">
    <location>
        <begin position="126"/>
        <end position="141"/>
    </location>
</feature>
<name>T2G7V1_MEGG1</name>
<dbReference type="GO" id="GO:0004045">
    <property type="term" value="F:peptidyl-tRNA hydrolase activity"/>
    <property type="evidence" value="ECO:0007669"/>
    <property type="project" value="TreeGrafter"/>
</dbReference>
<dbReference type="SUPFAM" id="SSF75620">
    <property type="entry name" value="Release factor"/>
    <property type="match status" value="1"/>
</dbReference>